<dbReference type="Proteomes" id="UP001168613">
    <property type="component" value="Unassembled WGS sequence"/>
</dbReference>
<keyword evidence="1" id="KW-0472">Membrane</keyword>
<dbReference type="RefSeq" id="WP_266125163.1">
    <property type="nucleotide sequence ID" value="NZ_JAJHNU010000006.1"/>
</dbReference>
<name>A0ABT8ENM5_9BURK</name>
<proteinExistence type="predicted"/>
<evidence type="ECO:0000313" key="3">
    <source>
        <dbReference type="Proteomes" id="UP001168613"/>
    </source>
</evidence>
<keyword evidence="1" id="KW-0812">Transmembrane</keyword>
<sequence length="50" mass="5023">MKTIFRDAVTIGGLSSLVAGMYISFGEGAALIALGLLLLLPAAVAVTRGC</sequence>
<dbReference type="EMBL" id="JAJHNU010000006">
    <property type="protein sequence ID" value="MDN4122848.1"/>
    <property type="molecule type" value="Genomic_DNA"/>
</dbReference>
<evidence type="ECO:0000313" key="2">
    <source>
        <dbReference type="EMBL" id="MDN4122848.1"/>
    </source>
</evidence>
<protein>
    <submittedName>
        <fullName evidence="2">Uncharacterized protein</fullName>
    </submittedName>
</protein>
<feature type="transmembrane region" description="Helical" evidence="1">
    <location>
        <begin position="29"/>
        <end position="47"/>
    </location>
</feature>
<organism evidence="2 3">
    <name type="scientific">Alcaligenes endophyticus</name>
    <dbReference type="NCBI Taxonomy" id="1929088"/>
    <lineage>
        <taxon>Bacteria</taxon>
        <taxon>Pseudomonadati</taxon>
        <taxon>Pseudomonadota</taxon>
        <taxon>Betaproteobacteria</taxon>
        <taxon>Burkholderiales</taxon>
        <taxon>Alcaligenaceae</taxon>
        <taxon>Alcaligenes</taxon>
    </lineage>
</organism>
<keyword evidence="1" id="KW-1133">Transmembrane helix</keyword>
<comment type="caution">
    <text evidence="2">The sequence shown here is derived from an EMBL/GenBank/DDBJ whole genome shotgun (WGS) entry which is preliminary data.</text>
</comment>
<reference evidence="2" key="1">
    <citation type="submission" date="2021-11" db="EMBL/GenBank/DDBJ databases">
        <title>Draft genome sequence of Alcaligenes endophyticus type strain CCUG 75668T.</title>
        <authorList>
            <person name="Salva-Serra F."/>
            <person name="Duran R.E."/>
            <person name="Seeger M."/>
            <person name="Moore E.R.B."/>
            <person name="Jaen-Luchoro D."/>
        </authorList>
    </citation>
    <scope>NUCLEOTIDE SEQUENCE</scope>
    <source>
        <strain evidence="2">CCUG 75668</strain>
    </source>
</reference>
<evidence type="ECO:0000256" key="1">
    <source>
        <dbReference type="SAM" id="Phobius"/>
    </source>
</evidence>
<gene>
    <name evidence="2" type="ORF">LMS43_16280</name>
</gene>
<accession>A0ABT8ENM5</accession>
<keyword evidence="3" id="KW-1185">Reference proteome</keyword>